<keyword evidence="1" id="KW-0812">Transmembrane</keyword>
<protein>
    <submittedName>
        <fullName evidence="3">Uncharacterized protein</fullName>
    </submittedName>
</protein>
<dbReference type="AlphaFoldDB" id="A0A0G0WKM3"/>
<evidence type="ECO:0000313" key="4">
    <source>
        <dbReference type="Proteomes" id="UP000034299"/>
    </source>
</evidence>
<keyword evidence="1" id="KW-1133">Transmembrane helix</keyword>
<dbReference type="Proteomes" id="UP000034299">
    <property type="component" value="Unassembled WGS sequence"/>
</dbReference>
<feature type="transmembrane region" description="Helical" evidence="1">
    <location>
        <begin position="51"/>
        <end position="74"/>
    </location>
</feature>
<dbReference type="EMBL" id="LCBP01000030">
    <property type="protein sequence ID" value="KKS12587.1"/>
    <property type="molecule type" value="Genomic_DNA"/>
</dbReference>
<proteinExistence type="predicted"/>
<accession>A0A0G0WKM3</accession>
<feature type="chain" id="PRO_5002535122" evidence="2">
    <location>
        <begin position="23"/>
        <end position="102"/>
    </location>
</feature>
<comment type="caution">
    <text evidence="3">The sequence shown here is derived from an EMBL/GenBank/DDBJ whole genome shotgun (WGS) entry which is preliminary data.</text>
</comment>
<organism evidence="3 4">
    <name type="scientific">Candidatus Magasanikbacteria bacterium GW2011_GWA2_41_55</name>
    <dbReference type="NCBI Taxonomy" id="1619038"/>
    <lineage>
        <taxon>Bacteria</taxon>
        <taxon>Candidatus Magasanikiibacteriota</taxon>
    </lineage>
</organism>
<keyword evidence="2" id="KW-0732">Signal</keyword>
<name>A0A0G0WKM3_9BACT</name>
<evidence type="ECO:0000256" key="2">
    <source>
        <dbReference type="SAM" id="SignalP"/>
    </source>
</evidence>
<feature type="signal peptide" evidence="2">
    <location>
        <begin position="1"/>
        <end position="22"/>
    </location>
</feature>
<reference evidence="3 4" key="1">
    <citation type="journal article" date="2015" name="Nature">
        <title>rRNA introns, odd ribosomes, and small enigmatic genomes across a large radiation of phyla.</title>
        <authorList>
            <person name="Brown C.T."/>
            <person name="Hug L.A."/>
            <person name="Thomas B.C."/>
            <person name="Sharon I."/>
            <person name="Castelle C.J."/>
            <person name="Singh A."/>
            <person name="Wilkins M.J."/>
            <person name="Williams K.H."/>
            <person name="Banfield J.F."/>
        </authorList>
    </citation>
    <scope>NUCLEOTIDE SEQUENCE [LARGE SCALE GENOMIC DNA]</scope>
</reference>
<keyword evidence="1" id="KW-0472">Membrane</keyword>
<evidence type="ECO:0000256" key="1">
    <source>
        <dbReference type="SAM" id="Phobius"/>
    </source>
</evidence>
<evidence type="ECO:0000313" key="3">
    <source>
        <dbReference type="EMBL" id="KKS12587.1"/>
    </source>
</evidence>
<sequence>MKKKLFALIAIIFLLLPTSVDAVSNFGNALKDAETVAGTAGVKNDATTPEAYASGILSGALATLGIVFLILMVYGGFLWMTAKGDETQATKAKDTITMAGVF</sequence>
<gene>
    <name evidence="3" type="ORF">UU69_C0030G0009</name>
</gene>